<sequence length="725" mass="73763">MALGGALALSYAGPAAPAHAVDAPVAVTQLSMAQPPEVRYLWAGASGFQYWLPGTGSPRTVWVDYADAVPPGHAGPDDLATGADVVGTRTAGTVAQKHRSTGATATVTLPEGHTYRTAVGWSVVTQDAAGALHVLRAAADGTTRDLPVTGLPAGAEPTGTVVTGGSVRHVAVGYRLDGTVSTGLVDLADGTAGVSVPGSTEVTFNDRWLSAGGRAIRVDAAPGTAPAPVSYSGKALAIVGDQLLSGNRAFLGAGEKPELTATDLGTGDRRTALADSHGAIAPTLDGGALATAGPASTDWHIHRVTATGDGGVTTARVRTVPAFRTTVDGLMLAGGELLMGGNTTNAVGYDAVHAMPLDTAGRPTGPHTPRAPLLDVSPCLGGDAACPQLEALGDGRYAYLSTGSAGTESVHVGIGPNAYGFAPTGDTRGRLGTGTGRYVLYNGGTSGTQKVADFAHGAGGEIVLSRTRTAAAIWGQRLWIPGSAPGQVVAYDLKAKRNVATVDTGAPCTPSEIQAVNTWLYWTCGASGPAGVHDRATGRAIGVPAGQARLADGYLVRENRTTHELLLTDFHTGTAVTRAVAVLPATDRNTGGHTGRWAVDRFGGQVAHLTEDGRVALVASGVPTSPLAQTEAQTQAAPGPTTAEPWQPVWQLNKPSTWTLTLSNAAGTVVRTLDGASTAAAVRASWDGLWDNGRRAAGTYTWRLTARPRDGHGPDLTLTGTTTVN</sequence>
<dbReference type="EMBL" id="BAAATK010000071">
    <property type="protein sequence ID" value="GAA2459231.1"/>
    <property type="molecule type" value="Genomic_DNA"/>
</dbReference>
<evidence type="ECO:0000259" key="2">
    <source>
        <dbReference type="Pfam" id="PF13860"/>
    </source>
</evidence>
<feature type="signal peptide" evidence="1">
    <location>
        <begin position="1"/>
        <end position="20"/>
    </location>
</feature>
<organism evidence="3 4">
    <name type="scientific">Streptomyces glaucus</name>
    <dbReference type="NCBI Taxonomy" id="284029"/>
    <lineage>
        <taxon>Bacteria</taxon>
        <taxon>Bacillati</taxon>
        <taxon>Actinomycetota</taxon>
        <taxon>Actinomycetes</taxon>
        <taxon>Kitasatosporales</taxon>
        <taxon>Streptomycetaceae</taxon>
        <taxon>Streptomyces</taxon>
    </lineage>
</organism>
<comment type="caution">
    <text evidence="3">The sequence shown here is derived from an EMBL/GenBank/DDBJ whole genome shotgun (WGS) entry which is preliminary data.</text>
</comment>
<dbReference type="SUPFAM" id="SSF51004">
    <property type="entry name" value="C-terminal (heme d1) domain of cytochrome cd1-nitrite reductase"/>
    <property type="match status" value="1"/>
</dbReference>
<name>A0ABN3KGF0_9ACTN</name>
<dbReference type="Gene3D" id="2.60.40.4070">
    <property type="match status" value="1"/>
</dbReference>
<proteinExistence type="predicted"/>
<gene>
    <name evidence="3" type="ORF">GCM10010421_60770</name>
</gene>
<accession>A0ABN3KGF0</accession>
<keyword evidence="4" id="KW-1185">Reference proteome</keyword>
<dbReference type="Proteomes" id="UP001500460">
    <property type="component" value="Unassembled WGS sequence"/>
</dbReference>
<feature type="domain" description="FlgD/Vpr Ig-like" evidence="2">
    <location>
        <begin position="653"/>
        <end position="707"/>
    </location>
</feature>
<dbReference type="Pfam" id="PF13860">
    <property type="entry name" value="FlgD_ig"/>
    <property type="match status" value="1"/>
</dbReference>
<feature type="chain" id="PRO_5046924260" description="FlgD/Vpr Ig-like domain-containing protein" evidence="1">
    <location>
        <begin position="21"/>
        <end position="725"/>
    </location>
</feature>
<evidence type="ECO:0000256" key="1">
    <source>
        <dbReference type="SAM" id="SignalP"/>
    </source>
</evidence>
<protein>
    <recommendedName>
        <fullName evidence="2">FlgD/Vpr Ig-like domain-containing protein</fullName>
    </recommendedName>
</protein>
<keyword evidence="1" id="KW-0732">Signal</keyword>
<evidence type="ECO:0000313" key="4">
    <source>
        <dbReference type="Proteomes" id="UP001500460"/>
    </source>
</evidence>
<reference evidence="3 4" key="1">
    <citation type="journal article" date="2019" name="Int. J. Syst. Evol. Microbiol.">
        <title>The Global Catalogue of Microorganisms (GCM) 10K type strain sequencing project: providing services to taxonomists for standard genome sequencing and annotation.</title>
        <authorList>
            <consortium name="The Broad Institute Genomics Platform"/>
            <consortium name="The Broad Institute Genome Sequencing Center for Infectious Disease"/>
            <person name="Wu L."/>
            <person name="Ma J."/>
        </authorList>
    </citation>
    <scope>NUCLEOTIDE SEQUENCE [LARGE SCALE GENOMIC DNA]</scope>
    <source>
        <strain evidence="3 4">JCM 6922</strain>
    </source>
</reference>
<dbReference type="InterPro" id="IPR025965">
    <property type="entry name" value="FlgD/Vpr_Ig-like"/>
</dbReference>
<evidence type="ECO:0000313" key="3">
    <source>
        <dbReference type="EMBL" id="GAA2459231.1"/>
    </source>
</evidence>
<dbReference type="InterPro" id="IPR011048">
    <property type="entry name" value="Haem_d1_sf"/>
</dbReference>